<evidence type="ECO:0008006" key="4">
    <source>
        <dbReference type="Google" id="ProtNLM"/>
    </source>
</evidence>
<evidence type="ECO:0000313" key="3">
    <source>
        <dbReference type="Proteomes" id="UP000273307"/>
    </source>
</evidence>
<gene>
    <name evidence="2" type="ORF">LAUMK136_03185</name>
</gene>
<feature type="transmembrane region" description="Helical" evidence="1">
    <location>
        <begin position="129"/>
        <end position="148"/>
    </location>
</feature>
<sequence>MVMHGRSPYGRQAVLLSPEGIGVTHVLVLVLVLALLIGVVAGLRSVTAPAAVSWSAFLGWINLNGTWASWVGNIVTVVILSILAVAELVNDKLPKTPPRTAAPVFAVRIILGGFAGAVIGTAWGYKFGGVGAGVVGAVLGTLGGYHARRRLVAAGGGRDLPIALLEDSVAVLGGFAIVASAAAL</sequence>
<organism evidence="2 3">
    <name type="scientific">Mycobacterium attenuatum</name>
    <dbReference type="NCBI Taxonomy" id="2341086"/>
    <lineage>
        <taxon>Bacteria</taxon>
        <taxon>Bacillati</taxon>
        <taxon>Actinomycetota</taxon>
        <taxon>Actinomycetes</taxon>
        <taxon>Mycobacteriales</taxon>
        <taxon>Mycobacteriaceae</taxon>
        <taxon>Mycobacterium</taxon>
    </lineage>
</organism>
<protein>
    <recommendedName>
        <fullName evidence="4">DUF4126 domain-containing protein</fullName>
    </recommendedName>
</protein>
<keyword evidence="1" id="KW-0472">Membrane</keyword>
<feature type="transmembrane region" description="Helical" evidence="1">
    <location>
        <begin position="160"/>
        <end position="183"/>
    </location>
</feature>
<feature type="transmembrane region" description="Helical" evidence="1">
    <location>
        <begin position="21"/>
        <end position="47"/>
    </location>
</feature>
<dbReference type="AlphaFoldDB" id="A0A498Q552"/>
<keyword evidence="3" id="KW-1185">Reference proteome</keyword>
<evidence type="ECO:0000256" key="1">
    <source>
        <dbReference type="SAM" id="Phobius"/>
    </source>
</evidence>
<accession>A0A498Q552</accession>
<dbReference type="EMBL" id="UPHP01000080">
    <property type="protein sequence ID" value="VBA39813.1"/>
    <property type="molecule type" value="Genomic_DNA"/>
</dbReference>
<feature type="transmembrane region" description="Helical" evidence="1">
    <location>
        <begin position="101"/>
        <end position="123"/>
    </location>
</feature>
<proteinExistence type="predicted"/>
<feature type="transmembrane region" description="Helical" evidence="1">
    <location>
        <begin position="67"/>
        <end position="89"/>
    </location>
</feature>
<keyword evidence="1" id="KW-0812">Transmembrane</keyword>
<evidence type="ECO:0000313" key="2">
    <source>
        <dbReference type="EMBL" id="VBA39813.1"/>
    </source>
</evidence>
<name>A0A498Q552_9MYCO</name>
<reference evidence="2 3" key="1">
    <citation type="submission" date="2018-09" db="EMBL/GenBank/DDBJ databases">
        <authorList>
            <person name="Tagini F."/>
        </authorList>
    </citation>
    <scope>NUCLEOTIDE SEQUENCE [LARGE SCALE GENOMIC DNA]</scope>
    <source>
        <strain evidence="2 3">MK136</strain>
    </source>
</reference>
<dbReference type="Proteomes" id="UP000273307">
    <property type="component" value="Unassembled WGS sequence"/>
</dbReference>
<keyword evidence="1" id="KW-1133">Transmembrane helix</keyword>